<proteinExistence type="predicted"/>
<feature type="region of interest" description="Disordered" evidence="1">
    <location>
        <begin position="1"/>
        <end position="71"/>
    </location>
</feature>
<dbReference type="EMBL" id="KZ613943">
    <property type="protein sequence ID" value="PMD42380.1"/>
    <property type="molecule type" value="Genomic_DNA"/>
</dbReference>
<name>A0A2J6RV32_HYAVF</name>
<evidence type="ECO:0000313" key="2">
    <source>
        <dbReference type="EMBL" id="PMD42380.1"/>
    </source>
</evidence>
<evidence type="ECO:0000256" key="1">
    <source>
        <dbReference type="SAM" id="MobiDB-lite"/>
    </source>
</evidence>
<accession>A0A2J6RV32</accession>
<reference evidence="2 3" key="1">
    <citation type="submission" date="2016-04" db="EMBL/GenBank/DDBJ databases">
        <title>A degradative enzymes factory behind the ericoid mycorrhizal symbiosis.</title>
        <authorList>
            <consortium name="DOE Joint Genome Institute"/>
            <person name="Martino E."/>
            <person name="Morin E."/>
            <person name="Grelet G."/>
            <person name="Kuo A."/>
            <person name="Kohler A."/>
            <person name="Daghino S."/>
            <person name="Barry K."/>
            <person name="Choi C."/>
            <person name="Cichocki N."/>
            <person name="Clum A."/>
            <person name="Copeland A."/>
            <person name="Hainaut M."/>
            <person name="Haridas S."/>
            <person name="Labutti K."/>
            <person name="Lindquist E."/>
            <person name="Lipzen A."/>
            <person name="Khouja H.-R."/>
            <person name="Murat C."/>
            <person name="Ohm R."/>
            <person name="Olson A."/>
            <person name="Spatafora J."/>
            <person name="Veneault-Fourrey C."/>
            <person name="Henrissat B."/>
            <person name="Grigoriev I."/>
            <person name="Martin F."/>
            <person name="Perotto S."/>
        </authorList>
    </citation>
    <scope>NUCLEOTIDE SEQUENCE [LARGE SCALE GENOMIC DNA]</scope>
    <source>
        <strain evidence="2 3">F</strain>
    </source>
</reference>
<gene>
    <name evidence="2" type="ORF">L207DRAFT_581040</name>
</gene>
<feature type="compositionally biased region" description="Low complexity" evidence="1">
    <location>
        <begin position="20"/>
        <end position="54"/>
    </location>
</feature>
<protein>
    <submittedName>
        <fullName evidence="2">Uncharacterized protein</fullName>
    </submittedName>
</protein>
<dbReference type="AlphaFoldDB" id="A0A2J6RV32"/>
<sequence length="109" mass="11697">MGEIRKDTESSTLQPGSMETMTSSTRSCTPTSSSNSGSERQLQSSKSSQTSAGSGRVLATPNNDHHTPYMPNIDLLHIGAQFAQDFAEDNGHIGVEGRKLGATRWEALE</sequence>
<evidence type="ECO:0000313" key="3">
    <source>
        <dbReference type="Proteomes" id="UP000235786"/>
    </source>
</evidence>
<dbReference type="Proteomes" id="UP000235786">
    <property type="component" value="Unassembled WGS sequence"/>
</dbReference>
<organism evidence="2 3">
    <name type="scientific">Hyaloscypha variabilis (strain UAMH 11265 / GT02V1 / F)</name>
    <name type="common">Meliniomyces variabilis</name>
    <dbReference type="NCBI Taxonomy" id="1149755"/>
    <lineage>
        <taxon>Eukaryota</taxon>
        <taxon>Fungi</taxon>
        <taxon>Dikarya</taxon>
        <taxon>Ascomycota</taxon>
        <taxon>Pezizomycotina</taxon>
        <taxon>Leotiomycetes</taxon>
        <taxon>Helotiales</taxon>
        <taxon>Hyaloscyphaceae</taxon>
        <taxon>Hyaloscypha</taxon>
        <taxon>Hyaloscypha variabilis</taxon>
    </lineage>
</organism>
<keyword evidence="3" id="KW-1185">Reference proteome</keyword>
<feature type="compositionally biased region" description="Polar residues" evidence="1">
    <location>
        <begin position="10"/>
        <end position="19"/>
    </location>
</feature>